<keyword evidence="2" id="KW-1185">Reference proteome</keyword>
<dbReference type="Proteomes" id="UP000199310">
    <property type="component" value="Unassembled WGS sequence"/>
</dbReference>
<dbReference type="AlphaFoldDB" id="A0A1I0QVQ2"/>
<evidence type="ECO:0008006" key="3">
    <source>
        <dbReference type="Google" id="ProtNLM"/>
    </source>
</evidence>
<dbReference type="STRING" id="29529.SAMN04488122_1773"/>
<proteinExistence type="predicted"/>
<dbReference type="OrthoDB" id="9180239at2"/>
<reference evidence="2" key="1">
    <citation type="submission" date="2016-10" db="EMBL/GenBank/DDBJ databases">
        <authorList>
            <person name="Varghese N."/>
            <person name="Submissions S."/>
        </authorList>
    </citation>
    <scope>NUCLEOTIDE SEQUENCE [LARGE SCALE GENOMIC DNA]</scope>
    <source>
        <strain evidence="2">DSM 3695</strain>
    </source>
</reference>
<dbReference type="EMBL" id="FOJG01000001">
    <property type="protein sequence ID" value="SEW31371.1"/>
    <property type="molecule type" value="Genomic_DNA"/>
</dbReference>
<evidence type="ECO:0000313" key="1">
    <source>
        <dbReference type="EMBL" id="SEW31371.1"/>
    </source>
</evidence>
<name>A0A1I0QVQ2_9BACT</name>
<gene>
    <name evidence="1" type="ORF">SAMN04488122_1773</name>
</gene>
<protein>
    <recommendedName>
        <fullName evidence="3">HTH cro/C1-type domain-containing protein</fullName>
    </recommendedName>
</protein>
<organism evidence="1 2">
    <name type="scientific">Chitinophaga arvensicola</name>
    <dbReference type="NCBI Taxonomy" id="29529"/>
    <lineage>
        <taxon>Bacteria</taxon>
        <taxon>Pseudomonadati</taxon>
        <taxon>Bacteroidota</taxon>
        <taxon>Chitinophagia</taxon>
        <taxon>Chitinophagales</taxon>
        <taxon>Chitinophagaceae</taxon>
        <taxon>Chitinophaga</taxon>
    </lineage>
</organism>
<accession>A0A1I0QVQ2</accession>
<sequence length="132" mass="15161">MKKEEVPQDSDNLHEGTFKQIMYAVDNSGNYVQVQSAGWEPENIALDQAWEEVNERVKQARARVEAGEISPVAYYMEKNLMDLPLLASYVGKFQWQVKRHMKPGVFKGLSPKLLQRYADAFKVSLTDLLQIK</sequence>
<dbReference type="RefSeq" id="WP_089893268.1">
    <property type="nucleotide sequence ID" value="NZ_FOJG01000001.1"/>
</dbReference>
<evidence type="ECO:0000313" key="2">
    <source>
        <dbReference type="Proteomes" id="UP000199310"/>
    </source>
</evidence>